<name>A0ABR3ER32_9AGAR</name>
<evidence type="ECO:0000313" key="2">
    <source>
        <dbReference type="Proteomes" id="UP001465976"/>
    </source>
</evidence>
<organism evidence="1 2">
    <name type="scientific">Marasmius crinis-equi</name>
    <dbReference type="NCBI Taxonomy" id="585013"/>
    <lineage>
        <taxon>Eukaryota</taxon>
        <taxon>Fungi</taxon>
        <taxon>Dikarya</taxon>
        <taxon>Basidiomycota</taxon>
        <taxon>Agaricomycotina</taxon>
        <taxon>Agaricomycetes</taxon>
        <taxon>Agaricomycetidae</taxon>
        <taxon>Agaricales</taxon>
        <taxon>Marasmiineae</taxon>
        <taxon>Marasmiaceae</taxon>
        <taxon>Marasmius</taxon>
    </lineage>
</organism>
<keyword evidence="2" id="KW-1185">Reference proteome</keyword>
<evidence type="ECO:0008006" key="3">
    <source>
        <dbReference type="Google" id="ProtNLM"/>
    </source>
</evidence>
<evidence type="ECO:0000313" key="1">
    <source>
        <dbReference type="EMBL" id="KAL0565351.1"/>
    </source>
</evidence>
<accession>A0ABR3ER32</accession>
<dbReference type="EMBL" id="JBAHYK010002303">
    <property type="protein sequence ID" value="KAL0565351.1"/>
    <property type="molecule type" value="Genomic_DNA"/>
</dbReference>
<protein>
    <recommendedName>
        <fullName evidence="3">F-box domain-containing protein</fullName>
    </recommendedName>
</protein>
<sequence length="265" mass="30240">MITLDGLSAELLSEILTLVHDSSRHTIFSLLRVNKAVSVASIPFVYRECTFDFSQYEHRAPDQPAQVGTPYTRSLEKLAYLLERYPGSDPAIWKGVKKTTVHSNSVIWEEEPEIIRWDDPPFTPSGGLVEKKWSLFVEFQSRVVNLREVVFDCHEQVPLVLLNILEEKHPDSRLHVKRWTRISCDVRVGDPHEEKLARSPCLQSIEARFKTGGPRMDLNLAALTRILALSPNLEEISTAVENLEAALNFPSMRKQKRSTSEKRHA</sequence>
<proteinExistence type="predicted"/>
<dbReference type="Proteomes" id="UP001465976">
    <property type="component" value="Unassembled WGS sequence"/>
</dbReference>
<gene>
    <name evidence="1" type="ORF">V5O48_016670</name>
</gene>
<comment type="caution">
    <text evidence="1">The sequence shown here is derived from an EMBL/GenBank/DDBJ whole genome shotgun (WGS) entry which is preliminary data.</text>
</comment>
<reference evidence="1 2" key="1">
    <citation type="submission" date="2024-02" db="EMBL/GenBank/DDBJ databases">
        <title>A draft genome for the cacao thread blight pathogen Marasmius crinis-equi.</title>
        <authorList>
            <person name="Cohen S.P."/>
            <person name="Baruah I.K."/>
            <person name="Amoako-Attah I."/>
            <person name="Bukari Y."/>
            <person name="Meinhardt L.W."/>
            <person name="Bailey B.A."/>
        </authorList>
    </citation>
    <scope>NUCLEOTIDE SEQUENCE [LARGE SCALE GENOMIC DNA]</scope>
    <source>
        <strain evidence="1 2">GH-76</strain>
    </source>
</reference>